<evidence type="ECO:0000313" key="2">
    <source>
        <dbReference type="EMBL" id="OMG75472.1"/>
    </source>
</evidence>
<organism evidence="2 3">
    <name type="scientific">Burkholderia ubonensis</name>
    <dbReference type="NCBI Taxonomy" id="101571"/>
    <lineage>
        <taxon>Bacteria</taxon>
        <taxon>Pseudomonadati</taxon>
        <taxon>Pseudomonadota</taxon>
        <taxon>Betaproteobacteria</taxon>
        <taxon>Burkholderiales</taxon>
        <taxon>Burkholderiaceae</taxon>
        <taxon>Burkholderia</taxon>
        <taxon>Burkholderia cepacia complex</taxon>
    </lineage>
</organism>
<dbReference type="NCBIfam" id="TIGR03347">
    <property type="entry name" value="VI_chp_1"/>
    <property type="match status" value="1"/>
</dbReference>
<dbReference type="AlphaFoldDB" id="A0A1R1JJY0"/>
<reference evidence="2 3" key="1">
    <citation type="submission" date="2017-01" db="EMBL/GenBank/DDBJ databases">
        <title>Phylogeographic, genomic and meropenem susceptibility analysis of Burkholderia ubonensis.</title>
        <authorList>
            <person name="Price E.P."/>
            <person name="Sarovich D.S."/>
            <person name="Webb J.R."/>
            <person name="Hall C.M."/>
            <person name="Sahl J.W."/>
            <person name="Kaestli M."/>
            <person name="Mayo M."/>
            <person name="Harrington G."/>
            <person name="Baker A.L."/>
            <person name="Sidak-Loftis L.C."/>
            <person name="Lummis M."/>
            <person name="Schupp J.M."/>
            <person name="Gillece J.D."/>
            <person name="Tuanyok A."/>
            <person name="Warner J."/>
            <person name="Busch J.D."/>
            <person name="Keim P."/>
            <person name="Currie B.J."/>
            <person name="Wagner D.M."/>
        </authorList>
    </citation>
    <scope>NUCLEOTIDE SEQUENCE [LARGE SCALE GENOMIC DNA]</scope>
    <source>
        <strain evidence="2 3">A21</strain>
    </source>
</reference>
<gene>
    <name evidence="2" type="ORF">BW685_00570</name>
</gene>
<feature type="compositionally biased region" description="Basic and acidic residues" evidence="1">
    <location>
        <begin position="337"/>
        <end position="358"/>
    </location>
</feature>
<feature type="region of interest" description="Disordered" evidence="1">
    <location>
        <begin position="330"/>
        <end position="358"/>
    </location>
</feature>
<dbReference type="Proteomes" id="UP000187194">
    <property type="component" value="Unassembled WGS sequence"/>
</dbReference>
<comment type="caution">
    <text evidence="2">The sequence shown here is derived from an EMBL/GenBank/DDBJ whole genome shotgun (WGS) entry which is preliminary data.</text>
</comment>
<proteinExistence type="predicted"/>
<dbReference type="RefSeq" id="WP_076474574.1">
    <property type="nucleotide sequence ID" value="NZ_MTJZ01000001.1"/>
</dbReference>
<dbReference type="PANTHER" id="PTHR35564:SF4">
    <property type="entry name" value="CYTOPLASMIC PROTEIN"/>
    <property type="match status" value="1"/>
</dbReference>
<evidence type="ECO:0000313" key="3">
    <source>
        <dbReference type="Proteomes" id="UP000187194"/>
    </source>
</evidence>
<accession>A0A1R1JJY0</accession>
<dbReference type="EMBL" id="MTJZ01000001">
    <property type="protein sequence ID" value="OMG75472.1"/>
    <property type="molecule type" value="Genomic_DNA"/>
</dbReference>
<evidence type="ECO:0000256" key="1">
    <source>
        <dbReference type="SAM" id="MobiDB-lite"/>
    </source>
</evidence>
<protein>
    <submittedName>
        <fullName evidence="2">Type VI secretion protein</fullName>
    </submittedName>
</protein>
<dbReference type="InterPro" id="IPR010732">
    <property type="entry name" value="T6SS_TssG-like"/>
</dbReference>
<dbReference type="Pfam" id="PF06996">
    <property type="entry name" value="T6SS_TssG"/>
    <property type="match status" value="1"/>
</dbReference>
<name>A0A1R1JJY0_9BURK</name>
<dbReference type="PANTHER" id="PTHR35564">
    <property type="match status" value="1"/>
</dbReference>
<sequence>MAHASEGGVARNAALSEVFLLRLQAEPWRYGFLTLLRRIGADPQVDPIGTARRPRAEPFRLGQQPSLTFAPREIASVGETRGRLKVRLFGLGMLGPNGPLPIHVTEIAREREEGRRDPTLVAFLDIFHHRYLTLLYRAWALGQSAAGLDRPERERFSFYVASLIGQDTEEIRHGHLPAHARLSASAHLVREARNPDGLRATLAQYFGVPVTIEEHVFHWITLAPNDRSRLAGLRAPSTIAEGAMLGDQVPDRQHRFRIVVGPLDFSDYLRFTPQGAFLPRLVEWVRTFVGHEFQWELELRIKPQGAPPAVIGGAQQLGWSGWLGRPSSDQPITGMRFEPDQHACHASRDGDDRARRGA</sequence>